<accession>A0ABW4RTD8</accession>
<name>A0ABW4RTD8_9ACTN</name>
<evidence type="ECO:0000259" key="9">
    <source>
        <dbReference type="PROSITE" id="PS51755"/>
    </source>
</evidence>
<comment type="caution">
    <text evidence="10">The sequence shown here is derived from an EMBL/GenBank/DDBJ whole genome shotgun (WGS) entry which is preliminary data.</text>
</comment>
<evidence type="ECO:0000256" key="7">
    <source>
        <dbReference type="PROSITE-ProRule" id="PRU01091"/>
    </source>
</evidence>
<dbReference type="Gene3D" id="6.10.250.690">
    <property type="match status" value="1"/>
</dbReference>
<evidence type="ECO:0000313" key="11">
    <source>
        <dbReference type="Proteomes" id="UP001597326"/>
    </source>
</evidence>
<sequence length="229" mass="25310">MHSQRPTVLVVEDDRQASGLLAEILTERGMRVVQAFTGTDGMRLAHAEQPDLVLLDLMLPFKSGDEVLRSIRAQSQVPVIIVSARETTRTKIDLLNLGADDYVTKPFDIDEVVARCEAALRRSGGTATARTVHRHAGLELDEDARTATAGGVDLGLTATEFGLLTALIRDPRIVHPKARLHAEVWGEAHGYDERTVNTHMHNLRRKIKNAVGLDPIRTVWGIGYTLREQ</sequence>
<feature type="modified residue" description="4-aspartylphosphate" evidence="6">
    <location>
        <position position="56"/>
    </location>
</feature>
<dbReference type="SMART" id="SM00862">
    <property type="entry name" value="Trans_reg_C"/>
    <property type="match status" value="1"/>
</dbReference>
<evidence type="ECO:0000256" key="3">
    <source>
        <dbReference type="ARBA" id="ARBA00023015"/>
    </source>
</evidence>
<evidence type="ECO:0000256" key="4">
    <source>
        <dbReference type="ARBA" id="ARBA00023125"/>
    </source>
</evidence>
<dbReference type="RefSeq" id="WP_343872361.1">
    <property type="nucleotide sequence ID" value="NZ_BAAAIX010000007.1"/>
</dbReference>
<dbReference type="PANTHER" id="PTHR48111:SF1">
    <property type="entry name" value="TWO-COMPONENT RESPONSE REGULATOR ORR33"/>
    <property type="match status" value="1"/>
</dbReference>
<keyword evidence="1 6" id="KW-0597">Phosphoprotein</keyword>
<dbReference type="PANTHER" id="PTHR48111">
    <property type="entry name" value="REGULATOR OF RPOS"/>
    <property type="match status" value="1"/>
</dbReference>
<dbReference type="InterPro" id="IPR001867">
    <property type="entry name" value="OmpR/PhoB-type_DNA-bd"/>
</dbReference>
<dbReference type="Proteomes" id="UP001597326">
    <property type="component" value="Unassembled WGS sequence"/>
</dbReference>
<evidence type="ECO:0000313" key="10">
    <source>
        <dbReference type="EMBL" id="MFD1889344.1"/>
    </source>
</evidence>
<keyword evidence="5" id="KW-0804">Transcription</keyword>
<protein>
    <submittedName>
        <fullName evidence="10">Response regulator transcription factor</fullName>
    </submittedName>
</protein>
<keyword evidence="2" id="KW-0902">Two-component regulatory system</keyword>
<evidence type="ECO:0000256" key="6">
    <source>
        <dbReference type="PROSITE-ProRule" id="PRU00169"/>
    </source>
</evidence>
<dbReference type="SUPFAM" id="SSF52172">
    <property type="entry name" value="CheY-like"/>
    <property type="match status" value="1"/>
</dbReference>
<gene>
    <name evidence="10" type="ORF">ACFSCS_03970</name>
</gene>
<keyword evidence="11" id="KW-1185">Reference proteome</keyword>
<dbReference type="CDD" id="cd00383">
    <property type="entry name" value="trans_reg_C"/>
    <property type="match status" value="1"/>
</dbReference>
<feature type="domain" description="Response regulatory" evidence="8">
    <location>
        <begin position="7"/>
        <end position="120"/>
    </location>
</feature>
<dbReference type="Pfam" id="PF00486">
    <property type="entry name" value="Trans_reg_C"/>
    <property type="match status" value="1"/>
</dbReference>
<dbReference type="SUPFAM" id="SSF46894">
    <property type="entry name" value="C-terminal effector domain of the bipartite response regulators"/>
    <property type="match status" value="1"/>
</dbReference>
<keyword evidence="3" id="KW-0805">Transcription regulation</keyword>
<feature type="domain" description="OmpR/PhoB-type" evidence="9">
    <location>
        <begin position="130"/>
        <end position="228"/>
    </location>
</feature>
<dbReference type="InterPro" id="IPR011006">
    <property type="entry name" value="CheY-like_superfamily"/>
</dbReference>
<organism evidence="10 11">
    <name type="scientific">Luteococcus peritonei</name>
    <dbReference type="NCBI Taxonomy" id="88874"/>
    <lineage>
        <taxon>Bacteria</taxon>
        <taxon>Bacillati</taxon>
        <taxon>Actinomycetota</taxon>
        <taxon>Actinomycetes</taxon>
        <taxon>Propionibacteriales</taxon>
        <taxon>Propionibacteriaceae</taxon>
        <taxon>Luteococcus</taxon>
    </lineage>
</organism>
<dbReference type="Gene3D" id="3.40.50.2300">
    <property type="match status" value="1"/>
</dbReference>
<evidence type="ECO:0000259" key="8">
    <source>
        <dbReference type="PROSITE" id="PS50110"/>
    </source>
</evidence>
<dbReference type="InterPro" id="IPR016032">
    <property type="entry name" value="Sig_transdc_resp-reg_C-effctor"/>
</dbReference>
<dbReference type="InterPro" id="IPR036388">
    <property type="entry name" value="WH-like_DNA-bd_sf"/>
</dbReference>
<evidence type="ECO:0000256" key="5">
    <source>
        <dbReference type="ARBA" id="ARBA00023163"/>
    </source>
</evidence>
<dbReference type="PROSITE" id="PS51755">
    <property type="entry name" value="OMPR_PHOB"/>
    <property type="match status" value="1"/>
</dbReference>
<dbReference type="SMART" id="SM00448">
    <property type="entry name" value="REC"/>
    <property type="match status" value="1"/>
</dbReference>
<evidence type="ECO:0000256" key="1">
    <source>
        <dbReference type="ARBA" id="ARBA00022553"/>
    </source>
</evidence>
<reference evidence="11" key="1">
    <citation type="journal article" date="2019" name="Int. J. Syst. Evol. Microbiol.">
        <title>The Global Catalogue of Microorganisms (GCM) 10K type strain sequencing project: providing services to taxonomists for standard genome sequencing and annotation.</title>
        <authorList>
            <consortium name="The Broad Institute Genomics Platform"/>
            <consortium name="The Broad Institute Genome Sequencing Center for Infectious Disease"/>
            <person name="Wu L."/>
            <person name="Ma J."/>
        </authorList>
    </citation>
    <scope>NUCLEOTIDE SEQUENCE [LARGE SCALE GENOMIC DNA]</scope>
    <source>
        <strain evidence="11">CAIM 431</strain>
    </source>
</reference>
<dbReference type="Pfam" id="PF00072">
    <property type="entry name" value="Response_reg"/>
    <property type="match status" value="1"/>
</dbReference>
<feature type="DNA-binding region" description="OmpR/PhoB-type" evidence="7">
    <location>
        <begin position="130"/>
        <end position="228"/>
    </location>
</feature>
<dbReference type="EMBL" id="JBHUFZ010000008">
    <property type="protein sequence ID" value="MFD1889344.1"/>
    <property type="molecule type" value="Genomic_DNA"/>
</dbReference>
<dbReference type="InterPro" id="IPR001789">
    <property type="entry name" value="Sig_transdc_resp-reg_receiver"/>
</dbReference>
<dbReference type="Gene3D" id="1.10.10.10">
    <property type="entry name" value="Winged helix-like DNA-binding domain superfamily/Winged helix DNA-binding domain"/>
    <property type="match status" value="1"/>
</dbReference>
<dbReference type="PROSITE" id="PS50110">
    <property type="entry name" value="RESPONSE_REGULATORY"/>
    <property type="match status" value="1"/>
</dbReference>
<proteinExistence type="predicted"/>
<evidence type="ECO:0000256" key="2">
    <source>
        <dbReference type="ARBA" id="ARBA00023012"/>
    </source>
</evidence>
<dbReference type="InterPro" id="IPR039420">
    <property type="entry name" value="WalR-like"/>
</dbReference>
<keyword evidence="4 7" id="KW-0238">DNA-binding</keyword>